<organism evidence="2 3">
    <name type="scientific">Bhargavaea beijingensis</name>
    <dbReference type="NCBI Taxonomy" id="426756"/>
    <lineage>
        <taxon>Bacteria</taxon>
        <taxon>Bacillati</taxon>
        <taxon>Bacillota</taxon>
        <taxon>Bacilli</taxon>
        <taxon>Bacillales</taxon>
        <taxon>Caryophanaceae</taxon>
        <taxon>Bhargavaea</taxon>
    </lineage>
</organism>
<keyword evidence="3" id="KW-1185">Reference proteome</keyword>
<dbReference type="InterPro" id="IPR011528">
    <property type="entry name" value="NERD"/>
</dbReference>
<gene>
    <name evidence="2" type="ORF">EJA12_04750</name>
</gene>
<comment type="caution">
    <text evidence="2">The sequence shown here is derived from an EMBL/GenBank/DDBJ whole genome shotgun (WGS) entry which is preliminary data.</text>
</comment>
<sequence>MIMKDRARPGIEKVCDAGLRRLWPDNPVAGKLEERRKQAEAGFGGEERVDSVLAEYRHPGPIRIIPDVGLVCGSRFQLDVLVLTQSWACLLEVKNISGRSVIKDIPPQLVRITKDGREEALGSPFAQLDSNLMLFRDWLHERNTPIPVYGAVVFAYPSQMVEAAAATHPILFPNRIPFFLRNLPGRPLLDEHDLNELTRQVLVSHEPFVQRPLCTMYPQVTERTVRTGVMCTACGEFGMRWRDRAWHCSCSCSCISRSAHVKAIQDWFHIFSGGMTNEECRRFLEVEDRHAARRMMKSAGLIEKGKADGKPIINHDFGALREGALF</sequence>
<dbReference type="Pfam" id="PF08378">
    <property type="entry name" value="NERD"/>
    <property type="match status" value="1"/>
</dbReference>
<accession>A0ABX9ZE07</accession>
<protein>
    <submittedName>
        <fullName evidence="2">NERD domain-containing protein</fullName>
    </submittedName>
</protein>
<proteinExistence type="predicted"/>
<feature type="domain" description="NERD" evidence="1">
    <location>
        <begin position="41"/>
        <end position="158"/>
    </location>
</feature>
<dbReference type="PROSITE" id="PS50965">
    <property type="entry name" value="NERD"/>
    <property type="match status" value="1"/>
</dbReference>
<evidence type="ECO:0000313" key="3">
    <source>
        <dbReference type="Proteomes" id="UP000272481"/>
    </source>
</evidence>
<dbReference type="EMBL" id="RWGW01000007">
    <property type="protein sequence ID" value="RSK34245.1"/>
    <property type="molecule type" value="Genomic_DNA"/>
</dbReference>
<dbReference type="Proteomes" id="UP000272481">
    <property type="component" value="Unassembled WGS sequence"/>
</dbReference>
<evidence type="ECO:0000259" key="1">
    <source>
        <dbReference type="PROSITE" id="PS50965"/>
    </source>
</evidence>
<evidence type="ECO:0000313" key="2">
    <source>
        <dbReference type="EMBL" id="RSK34245.1"/>
    </source>
</evidence>
<reference evidence="2 3" key="1">
    <citation type="submission" date="2018-12" db="EMBL/GenBank/DDBJ databases">
        <title>Comparitive functional genomics of dry heat resistant strains isolated from the viking spacecraft.</title>
        <authorList>
            <person name="Seuylemezian A."/>
            <person name="Vaishampayan P."/>
        </authorList>
    </citation>
    <scope>NUCLEOTIDE SEQUENCE [LARGE SCALE GENOMIC DNA]</scope>
    <source>
        <strain evidence="2 3">M6-11</strain>
    </source>
</reference>
<name>A0ABX9ZE07_9BACL</name>